<evidence type="ECO:0000313" key="1">
    <source>
        <dbReference type="EMBL" id="WOF23540.1"/>
    </source>
</evidence>
<organism evidence="1 2">
    <name type="scientific">Microbacterium betulae</name>
    <dbReference type="NCBI Taxonomy" id="2981139"/>
    <lineage>
        <taxon>Bacteria</taxon>
        <taxon>Bacillati</taxon>
        <taxon>Actinomycetota</taxon>
        <taxon>Actinomycetes</taxon>
        <taxon>Micrococcales</taxon>
        <taxon>Microbacteriaceae</taxon>
        <taxon>Microbacterium</taxon>
    </lineage>
</organism>
<dbReference type="KEGG" id="mbet:N8K70_02355"/>
<name>A0AA97FJP4_9MICO</name>
<dbReference type="AlphaFoldDB" id="A0AA97FJP4"/>
<dbReference type="EMBL" id="CP118157">
    <property type="protein sequence ID" value="WOF23540.1"/>
    <property type="molecule type" value="Genomic_DNA"/>
</dbReference>
<dbReference type="Proteomes" id="UP001305498">
    <property type="component" value="Chromosome"/>
</dbReference>
<reference evidence="1 2" key="1">
    <citation type="submission" date="2023-02" db="EMBL/GenBank/DDBJ databases">
        <title>Microbacterium betulae sp. nov., isolated from birch wood.</title>
        <authorList>
            <person name="Pasciak M."/>
            <person name="Pawlik K.J."/>
            <person name="Martynowski D."/>
            <person name="Laczmanski L."/>
            <person name="Ciekot J."/>
            <person name="Szponar B."/>
            <person name="Wojcik-Fatla A."/>
            <person name="Mackiewicz B."/>
            <person name="Farian E."/>
            <person name="Cholewa G."/>
            <person name="Cholewa A."/>
            <person name="Dutkiewicz J."/>
        </authorList>
    </citation>
    <scope>NUCLEOTIDE SEQUENCE [LARGE SCALE GENOMIC DNA]</scope>
    <source>
        <strain evidence="1 2">AB</strain>
    </source>
</reference>
<sequence length="236" mass="25466">MCTVIVRVPETPADPVRLLAVRDEDPARPWNRLGAWWPELPGVIGVQDRLAGGAWLAAVGGRLSVLLNREGLPDLPEAELASRGGIVLDSVTGVPPSSRPRTRGFNLLEVDGADAAVVSWDGSALRRHALLPGTHMIAHDDADDDGTPRIAAWRDAFAQAPTTGDDDVWWHPWLRVLEETSALPPTDDRAIVRDNRPHGVGTLSLLACVASVGPTAADVRYAELRQAGVWNPLTFR</sequence>
<dbReference type="Pfam" id="PF05742">
    <property type="entry name" value="TANGO2"/>
    <property type="match status" value="1"/>
</dbReference>
<proteinExistence type="predicted"/>
<dbReference type="InterPro" id="IPR008551">
    <property type="entry name" value="TANGO2"/>
</dbReference>
<gene>
    <name evidence="1" type="ORF">N8K70_02355</name>
</gene>
<dbReference type="RefSeq" id="WP_317140012.1">
    <property type="nucleotide sequence ID" value="NZ_CP118157.1"/>
</dbReference>
<protein>
    <submittedName>
        <fullName evidence="1">NRDE family protein</fullName>
    </submittedName>
</protein>
<keyword evidence="2" id="KW-1185">Reference proteome</keyword>
<evidence type="ECO:0000313" key="2">
    <source>
        <dbReference type="Proteomes" id="UP001305498"/>
    </source>
</evidence>
<accession>A0AA97FJP4</accession>